<sequence length="269" mass="28809">MNRNRRVLPLIGLFLVVWLAAGLVIGGIGAAFQPASEDLSSVDWNAVKDGRPQSAETSDPATYLTADVAAEGAFAEVVRRTPVDSIFNPGVARKTADWWSVPAEVVAAAKALDSSVFPVVSKTSGKSWFSPVQVLTRDQEPPTMTVSERALLTSPTSFPQILDSPTSPWSAFLPSKAWWSASTAVCPNDSVSKGFCKYQADVRTAWTNAIQPLTSANLPEPTLTQLAQFQVNCIVPLSDMGTTGGIGFNRQSYPACSAAAAWIVRYKMP</sequence>
<evidence type="ECO:0000313" key="1">
    <source>
        <dbReference type="EMBL" id="MCF3937185.1"/>
    </source>
</evidence>
<accession>A0ABS9DFX6</accession>
<proteinExistence type="predicted"/>
<gene>
    <name evidence="1" type="ORF">L1892_02160</name>
</gene>
<evidence type="ECO:0000313" key="2">
    <source>
        <dbReference type="Proteomes" id="UP001108089"/>
    </source>
</evidence>
<dbReference type="Proteomes" id="UP001108089">
    <property type="component" value="Unassembled WGS sequence"/>
</dbReference>
<dbReference type="RefSeq" id="WP_235721790.1">
    <property type="nucleotide sequence ID" value="NZ_JAKGCU010000001.1"/>
</dbReference>
<protein>
    <recommendedName>
        <fullName evidence="3">SdpA family antimicrobial peptide system protein</fullName>
    </recommendedName>
</protein>
<comment type="caution">
    <text evidence="1">The sequence shown here is derived from an EMBL/GenBank/DDBJ whole genome shotgun (WGS) entry which is preliminary data.</text>
</comment>
<dbReference type="EMBL" id="JAKGCU010000001">
    <property type="protein sequence ID" value="MCF3937185.1"/>
    <property type="molecule type" value="Genomic_DNA"/>
</dbReference>
<keyword evidence="2" id="KW-1185">Reference proteome</keyword>
<evidence type="ECO:0008006" key="3">
    <source>
        <dbReference type="Google" id="ProtNLM"/>
    </source>
</evidence>
<organism evidence="1 2">
    <name type="scientific">Gordonia tangerina</name>
    <dbReference type="NCBI Taxonomy" id="2911060"/>
    <lineage>
        <taxon>Bacteria</taxon>
        <taxon>Bacillati</taxon>
        <taxon>Actinomycetota</taxon>
        <taxon>Actinomycetes</taxon>
        <taxon>Mycobacteriales</taxon>
        <taxon>Gordoniaceae</taxon>
        <taxon>Gordonia</taxon>
    </lineage>
</organism>
<reference evidence="1" key="1">
    <citation type="submission" date="2022-01" db="EMBL/GenBank/DDBJ databases">
        <title>Gordonia xiamenensis sp. nov., isolated from surface seawater in Xiamen.</title>
        <authorList>
            <person name="He Y.F."/>
        </authorList>
    </citation>
    <scope>NUCLEOTIDE SEQUENCE</scope>
    <source>
        <strain evidence="1">GW1C4-4</strain>
    </source>
</reference>
<name>A0ABS9DFX6_9ACTN</name>